<accession>A0A382DTE2</accession>
<sequence>MLEGQFVFSQIIDFFYHYISFGRRVKSSNSKNNNAFSFLTNNIYNKVVIPCKSELLDCTVSQVVES</sequence>
<reference evidence="1" key="1">
    <citation type="submission" date="2018-05" db="EMBL/GenBank/DDBJ databases">
        <authorList>
            <person name="Lanie J.A."/>
            <person name="Ng W.-L."/>
            <person name="Kazmierczak K.M."/>
            <person name="Andrzejewski T.M."/>
            <person name="Davidsen T.M."/>
            <person name="Wayne K.J."/>
            <person name="Tettelin H."/>
            <person name="Glass J.I."/>
            <person name="Rusch D."/>
            <person name="Podicherti R."/>
            <person name="Tsui H.-C.T."/>
            <person name="Winkler M.E."/>
        </authorList>
    </citation>
    <scope>NUCLEOTIDE SEQUENCE</scope>
</reference>
<dbReference type="EMBL" id="UINC01040663">
    <property type="protein sequence ID" value="SVB40847.1"/>
    <property type="molecule type" value="Genomic_DNA"/>
</dbReference>
<organism evidence="1">
    <name type="scientific">marine metagenome</name>
    <dbReference type="NCBI Taxonomy" id="408172"/>
    <lineage>
        <taxon>unclassified sequences</taxon>
        <taxon>metagenomes</taxon>
        <taxon>ecological metagenomes</taxon>
    </lineage>
</organism>
<dbReference type="AlphaFoldDB" id="A0A382DTE2"/>
<protein>
    <submittedName>
        <fullName evidence="1">Uncharacterized protein</fullName>
    </submittedName>
</protein>
<evidence type="ECO:0000313" key="1">
    <source>
        <dbReference type="EMBL" id="SVB40847.1"/>
    </source>
</evidence>
<name>A0A382DTE2_9ZZZZ</name>
<proteinExistence type="predicted"/>
<gene>
    <name evidence="1" type="ORF">METZ01_LOCUS193701</name>
</gene>